<reference evidence="2 3" key="1">
    <citation type="journal article" date="2019" name="G3 (Bethesda)">
        <title>Sequencing of a Wild Apple (Malus baccata) Genome Unravels the Differences Between Cultivated and Wild Apple Species Regarding Disease Resistance and Cold Tolerance.</title>
        <authorList>
            <person name="Chen X."/>
        </authorList>
    </citation>
    <scope>NUCLEOTIDE SEQUENCE [LARGE SCALE GENOMIC DNA]</scope>
    <source>
        <strain evidence="3">cv. Shandingzi</strain>
        <tissue evidence="2">Leaves</tissue>
    </source>
</reference>
<protein>
    <submittedName>
        <fullName evidence="2">Uncharacterized protein</fullName>
    </submittedName>
</protein>
<evidence type="ECO:0000313" key="3">
    <source>
        <dbReference type="Proteomes" id="UP000315295"/>
    </source>
</evidence>
<dbReference type="EMBL" id="VIEB01000465">
    <property type="protein sequence ID" value="TQD89928.1"/>
    <property type="molecule type" value="Genomic_DNA"/>
</dbReference>
<name>A0A540LU45_MALBA</name>
<feature type="compositionally biased region" description="Basic and acidic residues" evidence="1">
    <location>
        <begin position="172"/>
        <end position="185"/>
    </location>
</feature>
<proteinExistence type="predicted"/>
<evidence type="ECO:0000313" key="2">
    <source>
        <dbReference type="EMBL" id="TQD89928.1"/>
    </source>
</evidence>
<feature type="region of interest" description="Disordered" evidence="1">
    <location>
        <begin position="165"/>
        <end position="185"/>
    </location>
</feature>
<evidence type="ECO:0000256" key="1">
    <source>
        <dbReference type="SAM" id="MobiDB-lite"/>
    </source>
</evidence>
<dbReference type="AlphaFoldDB" id="A0A540LU45"/>
<keyword evidence="3" id="KW-1185">Reference proteome</keyword>
<dbReference type="Proteomes" id="UP000315295">
    <property type="component" value="Unassembled WGS sequence"/>
</dbReference>
<gene>
    <name evidence="2" type="ORF">C1H46_024483</name>
</gene>
<sequence length="185" mass="20165">MPNKVRTKGARTVVGFSLNGTSSGRATCTNILRHLIIRTLEEGYPNEFEGREDNWAWLCSHFQEPSYVKKVKANKSNRDKRLFSTISGGSKFPDIDVFSDVYVQPGDKLAESLHMSNPIRSHNVVTTASHSPPPAHLSAATAPAQMDHLPVDLGVSQALASSASSVALPVSTRHDHCRPHTPDTP</sequence>
<comment type="caution">
    <text evidence="2">The sequence shown here is derived from an EMBL/GenBank/DDBJ whole genome shotgun (WGS) entry which is preliminary data.</text>
</comment>
<organism evidence="2 3">
    <name type="scientific">Malus baccata</name>
    <name type="common">Siberian crab apple</name>
    <name type="synonym">Pyrus baccata</name>
    <dbReference type="NCBI Taxonomy" id="106549"/>
    <lineage>
        <taxon>Eukaryota</taxon>
        <taxon>Viridiplantae</taxon>
        <taxon>Streptophyta</taxon>
        <taxon>Embryophyta</taxon>
        <taxon>Tracheophyta</taxon>
        <taxon>Spermatophyta</taxon>
        <taxon>Magnoliopsida</taxon>
        <taxon>eudicotyledons</taxon>
        <taxon>Gunneridae</taxon>
        <taxon>Pentapetalae</taxon>
        <taxon>rosids</taxon>
        <taxon>fabids</taxon>
        <taxon>Rosales</taxon>
        <taxon>Rosaceae</taxon>
        <taxon>Amygdaloideae</taxon>
        <taxon>Maleae</taxon>
        <taxon>Malus</taxon>
    </lineage>
</organism>
<accession>A0A540LU45</accession>